<name>A0ABW3HTN1_9BACL</name>
<protein>
    <submittedName>
        <fullName evidence="1">Uncharacterized protein</fullName>
    </submittedName>
</protein>
<organism evidence="1 2">
    <name type="scientific">Paenibacillus chungangensis</name>
    <dbReference type="NCBI Taxonomy" id="696535"/>
    <lineage>
        <taxon>Bacteria</taxon>
        <taxon>Bacillati</taxon>
        <taxon>Bacillota</taxon>
        <taxon>Bacilli</taxon>
        <taxon>Bacillales</taxon>
        <taxon>Paenibacillaceae</taxon>
        <taxon>Paenibacillus</taxon>
    </lineage>
</organism>
<evidence type="ECO:0000313" key="2">
    <source>
        <dbReference type="Proteomes" id="UP001596989"/>
    </source>
</evidence>
<keyword evidence="2" id="KW-1185">Reference proteome</keyword>
<evidence type="ECO:0000313" key="1">
    <source>
        <dbReference type="EMBL" id="MFD0960742.1"/>
    </source>
</evidence>
<sequence>MIATGVTLRKVGVQFEQAGNPWRAFPWPAIGAELLRPDTIKVTFTFNLIYAIGKAAHLEGTLKQIDGQWRFYDFGTLKTEDWQGDDTMPELNGLHIEDELEL</sequence>
<dbReference type="RefSeq" id="WP_377565452.1">
    <property type="nucleotide sequence ID" value="NZ_JBHTJZ010000024.1"/>
</dbReference>
<proteinExistence type="predicted"/>
<reference evidence="2" key="1">
    <citation type="journal article" date="2019" name="Int. J. Syst. Evol. Microbiol.">
        <title>The Global Catalogue of Microorganisms (GCM) 10K type strain sequencing project: providing services to taxonomists for standard genome sequencing and annotation.</title>
        <authorList>
            <consortium name="The Broad Institute Genomics Platform"/>
            <consortium name="The Broad Institute Genome Sequencing Center for Infectious Disease"/>
            <person name="Wu L."/>
            <person name="Ma J."/>
        </authorList>
    </citation>
    <scope>NUCLEOTIDE SEQUENCE [LARGE SCALE GENOMIC DNA]</scope>
    <source>
        <strain evidence="2">CCUG 59129</strain>
    </source>
</reference>
<dbReference type="Proteomes" id="UP001596989">
    <property type="component" value="Unassembled WGS sequence"/>
</dbReference>
<comment type="caution">
    <text evidence="1">The sequence shown here is derived from an EMBL/GenBank/DDBJ whole genome shotgun (WGS) entry which is preliminary data.</text>
</comment>
<gene>
    <name evidence="1" type="ORF">ACFQ2I_15235</name>
</gene>
<dbReference type="EMBL" id="JBHTJZ010000024">
    <property type="protein sequence ID" value="MFD0960742.1"/>
    <property type="molecule type" value="Genomic_DNA"/>
</dbReference>
<accession>A0ABW3HTN1</accession>